<sequence length="227" mass="25746">MLQRKWKGFRDAFAREIARQKISKAENHPAGAFRKRYSRFQDLSFLIDSIDTRCIRPADKPKQQGTSDPRIFSGNPIPENHSTEKEKKSNIFIEAADEILLNNSQNLNESQNHEEGDPDRNFVLSLIPHLKQIPEKYKLDVQSEILMTIKKYKPYGRQMYNQPYVYCTPSYSLPHQPISTSQITQSTPPVAHHSSPAAVSKNAPSPVISKGALGFTDDDDPVIVNIV</sequence>
<dbReference type="AlphaFoldDB" id="A0AAN9VSX8"/>
<name>A0AAN9VSX8_9ORTH</name>
<feature type="compositionally biased region" description="Polar residues" evidence="2">
    <location>
        <begin position="179"/>
        <end position="188"/>
    </location>
</feature>
<dbReference type="Proteomes" id="UP001378592">
    <property type="component" value="Unassembled WGS sequence"/>
</dbReference>
<feature type="region of interest" description="Disordered" evidence="2">
    <location>
        <begin position="179"/>
        <end position="203"/>
    </location>
</feature>
<gene>
    <name evidence="4" type="ORF">R5R35_009766</name>
</gene>
<dbReference type="GO" id="GO:0003677">
    <property type="term" value="F:DNA binding"/>
    <property type="evidence" value="ECO:0007669"/>
    <property type="project" value="InterPro"/>
</dbReference>
<organism evidence="4 5">
    <name type="scientific">Gryllus longicercus</name>
    <dbReference type="NCBI Taxonomy" id="2509291"/>
    <lineage>
        <taxon>Eukaryota</taxon>
        <taxon>Metazoa</taxon>
        <taxon>Ecdysozoa</taxon>
        <taxon>Arthropoda</taxon>
        <taxon>Hexapoda</taxon>
        <taxon>Insecta</taxon>
        <taxon>Pterygota</taxon>
        <taxon>Neoptera</taxon>
        <taxon>Polyneoptera</taxon>
        <taxon>Orthoptera</taxon>
        <taxon>Ensifera</taxon>
        <taxon>Gryllidea</taxon>
        <taxon>Grylloidea</taxon>
        <taxon>Gryllidae</taxon>
        <taxon>Gryllinae</taxon>
        <taxon>Gryllus</taxon>
    </lineage>
</organism>
<evidence type="ECO:0000256" key="1">
    <source>
        <dbReference type="PROSITE-ProRule" id="PRU00371"/>
    </source>
</evidence>
<protein>
    <recommendedName>
        <fullName evidence="3">BESS domain-containing protein</fullName>
    </recommendedName>
</protein>
<evidence type="ECO:0000313" key="4">
    <source>
        <dbReference type="EMBL" id="KAK7867455.1"/>
    </source>
</evidence>
<evidence type="ECO:0000259" key="3">
    <source>
        <dbReference type="PROSITE" id="PS51031"/>
    </source>
</evidence>
<dbReference type="GO" id="GO:0005634">
    <property type="term" value="C:nucleus"/>
    <property type="evidence" value="ECO:0007669"/>
    <property type="project" value="UniProtKB-SubCell"/>
</dbReference>
<dbReference type="PROSITE" id="PS51031">
    <property type="entry name" value="BESS"/>
    <property type="match status" value="1"/>
</dbReference>
<keyword evidence="5" id="KW-1185">Reference proteome</keyword>
<evidence type="ECO:0000256" key="2">
    <source>
        <dbReference type="SAM" id="MobiDB-lite"/>
    </source>
</evidence>
<reference evidence="4 5" key="1">
    <citation type="submission" date="2024-03" db="EMBL/GenBank/DDBJ databases">
        <title>The genome assembly and annotation of the cricket Gryllus longicercus Weissman &amp; Gray.</title>
        <authorList>
            <person name="Szrajer S."/>
            <person name="Gray D."/>
            <person name="Ylla G."/>
        </authorList>
    </citation>
    <scope>NUCLEOTIDE SEQUENCE [LARGE SCALE GENOMIC DNA]</scope>
    <source>
        <strain evidence="4">DAG 2021-001</strain>
        <tissue evidence="4">Whole body minus gut</tissue>
    </source>
</reference>
<keyword evidence="1" id="KW-0539">Nucleus</keyword>
<dbReference type="InterPro" id="IPR004210">
    <property type="entry name" value="BESS_motif"/>
</dbReference>
<dbReference type="EMBL" id="JAZDUA010000119">
    <property type="protein sequence ID" value="KAK7867455.1"/>
    <property type="molecule type" value="Genomic_DNA"/>
</dbReference>
<comment type="subcellular location">
    <subcellularLocation>
        <location evidence="1">Nucleus</location>
    </subcellularLocation>
</comment>
<feature type="region of interest" description="Disordered" evidence="2">
    <location>
        <begin position="56"/>
        <end position="87"/>
    </location>
</feature>
<proteinExistence type="predicted"/>
<accession>A0AAN9VSX8</accession>
<dbReference type="Pfam" id="PF02944">
    <property type="entry name" value="BESS"/>
    <property type="match status" value="1"/>
</dbReference>
<comment type="caution">
    <text evidence="4">The sequence shown here is derived from an EMBL/GenBank/DDBJ whole genome shotgun (WGS) entry which is preliminary data.</text>
</comment>
<evidence type="ECO:0000313" key="5">
    <source>
        <dbReference type="Proteomes" id="UP001378592"/>
    </source>
</evidence>
<feature type="domain" description="BESS" evidence="3">
    <location>
        <begin position="116"/>
        <end position="155"/>
    </location>
</feature>